<dbReference type="InterPro" id="IPR050665">
    <property type="entry name" value="Cytochrome_P450_Monooxygen"/>
</dbReference>
<dbReference type="GO" id="GO:0005506">
    <property type="term" value="F:iron ion binding"/>
    <property type="evidence" value="ECO:0007669"/>
    <property type="project" value="InterPro"/>
</dbReference>
<keyword evidence="3 11" id="KW-0349">Heme</keyword>
<evidence type="ECO:0000256" key="2">
    <source>
        <dbReference type="ARBA" id="ARBA00010617"/>
    </source>
</evidence>
<dbReference type="PROSITE" id="PS00086">
    <property type="entry name" value="CYTOCHROME_P450"/>
    <property type="match status" value="1"/>
</dbReference>
<protein>
    <submittedName>
        <fullName evidence="14">Cytochrome P450 734A1</fullName>
    </submittedName>
</protein>
<evidence type="ECO:0000256" key="13">
    <source>
        <dbReference type="SAM" id="Phobius"/>
    </source>
</evidence>
<evidence type="ECO:0000256" key="3">
    <source>
        <dbReference type="ARBA" id="ARBA00022617"/>
    </source>
</evidence>
<dbReference type="GO" id="GO:0020037">
    <property type="term" value="F:heme binding"/>
    <property type="evidence" value="ECO:0007669"/>
    <property type="project" value="InterPro"/>
</dbReference>
<evidence type="ECO:0000256" key="12">
    <source>
        <dbReference type="RuleBase" id="RU000461"/>
    </source>
</evidence>
<evidence type="ECO:0000256" key="7">
    <source>
        <dbReference type="ARBA" id="ARBA00023002"/>
    </source>
</evidence>
<comment type="subcellular location">
    <subcellularLocation>
        <location evidence="1">Membrane</location>
        <topology evidence="1">Single-pass membrane protein</topology>
    </subcellularLocation>
</comment>
<evidence type="ECO:0000256" key="9">
    <source>
        <dbReference type="ARBA" id="ARBA00023033"/>
    </source>
</evidence>
<dbReference type="AlphaFoldDB" id="A0A834SM58"/>
<dbReference type="InterPro" id="IPR036396">
    <property type="entry name" value="Cyt_P450_sf"/>
</dbReference>
<dbReference type="EMBL" id="JAAIUW010000012">
    <property type="protein sequence ID" value="KAF7806352.1"/>
    <property type="molecule type" value="Genomic_DNA"/>
</dbReference>
<keyword evidence="4 13" id="KW-0812">Transmembrane</keyword>
<dbReference type="InterPro" id="IPR017972">
    <property type="entry name" value="Cyt_P450_CS"/>
</dbReference>
<dbReference type="InterPro" id="IPR002401">
    <property type="entry name" value="Cyt_P450_E_grp-I"/>
</dbReference>
<dbReference type="InterPro" id="IPR001128">
    <property type="entry name" value="Cyt_P450"/>
</dbReference>
<evidence type="ECO:0000256" key="5">
    <source>
        <dbReference type="ARBA" id="ARBA00022723"/>
    </source>
</evidence>
<dbReference type="GO" id="GO:0004497">
    <property type="term" value="F:monooxygenase activity"/>
    <property type="evidence" value="ECO:0007669"/>
    <property type="project" value="UniProtKB-KW"/>
</dbReference>
<keyword evidence="7 12" id="KW-0560">Oxidoreductase</keyword>
<evidence type="ECO:0000256" key="8">
    <source>
        <dbReference type="ARBA" id="ARBA00023004"/>
    </source>
</evidence>
<feature type="transmembrane region" description="Helical" evidence="13">
    <location>
        <begin position="12"/>
        <end position="37"/>
    </location>
</feature>
<keyword evidence="15" id="KW-1185">Reference proteome</keyword>
<dbReference type="PRINTS" id="PR00463">
    <property type="entry name" value="EP450I"/>
</dbReference>
<dbReference type="CDD" id="cd20639">
    <property type="entry name" value="CYP734"/>
    <property type="match status" value="1"/>
</dbReference>
<keyword evidence="8 11" id="KW-0408">Iron</keyword>
<dbReference type="Gene3D" id="1.10.630.10">
    <property type="entry name" value="Cytochrome P450"/>
    <property type="match status" value="1"/>
</dbReference>
<organism evidence="14 15">
    <name type="scientific">Senna tora</name>
    <dbReference type="NCBI Taxonomy" id="362788"/>
    <lineage>
        <taxon>Eukaryota</taxon>
        <taxon>Viridiplantae</taxon>
        <taxon>Streptophyta</taxon>
        <taxon>Embryophyta</taxon>
        <taxon>Tracheophyta</taxon>
        <taxon>Spermatophyta</taxon>
        <taxon>Magnoliopsida</taxon>
        <taxon>eudicotyledons</taxon>
        <taxon>Gunneridae</taxon>
        <taxon>Pentapetalae</taxon>
        <taxon>rosids</taxon>
        <taxon>fabids</taxon>
        <taxon>Fabales</taxon>
        <taxon>Fabaceae</taxon>
        <taxon>Caesalpinioideae</taxon>
        <taxon>Cassia clade</taxon>
        <taxon>Senna</taxon>
    </lineage>
</organism>
<evidence type="ECO:0000256" key="10">
    <source>
        <dbReference type="ARBA" id="ARBA00023136"/>
    </source>
</evidence>
<comment type="caution">
    <text evidence="14">The sequence shown here is derived from an EMBL/GenBank/DDBJ whole genome shotgun (WGS) entry which is preliminary data.</text>
</comment>
<dbReference type="PRINTS" id="PR00385">
    <property type="entry name" value="P450"/>
</dbReference>
<keyword evidence="10 13" id="KW-0472">Membrane</keyword>
<dbReference type="GO" id="GO:0016020">
    <property type="term" value="C:membrane"/>
    <property type="evidence" value="ECO:0007669"/>
    <property type="project" value="UniProtKB-SubCell"/>
</dbReference>
<reference evidence="14" key="1">
    <citation type="submission" date="2020-09" db="EMBL/GenBank/DDBJ databases">
        <title>Genome-Enabled Discovery of Anthraquinone Biosynthesis in Senna tora.</title>
        <authorList>
            <person name="Kang S.-H."/>
            <person name="Pandey R.P."/>
            <person name="Lee C.-M."/>
            <person name="Sim J.-S."/>
            <person name="Jeong J.-T."/>
            <person name="Choi B.-S."/>
            <person name="Jung M."/>
            <person name="Ginzburg D."/>
            <person name="Zhao K."/>
            <person name="Won S.Y."/>
            <person name="Oh T.-J."/>
            <person name="Yu Y."/>
            <person name="Kim N.-H."/>
            <person name="Lee O.R."/>
            <person name="Lee T.-H."/>
            <person name="Bashyal P."/>
            <person name="Kim T.-S."/>
            <person name="Lee W.-H."/>
            <person name="Kawkins C."/>
            <person name="Kim C.-K."/>
            <person name="Kim J.S."/>
            <person name="Ahn B.O."/>
            <person name="Rhee S.Y."/>
            <person name="Sohng J.K."/>
        </authorList>
    </citation>
    <scope>NUCLEOTIDE SEQUENCE</scope>
    <source>
        <tissue evidence="14">Leaf</tissue>
    </source>
</reference>
<sequence length="530" mass="60938">MEEVVLYYCWYWYWMKVVSLSLMGIVIVVKIGVSLWWRPIKIQAHFSNQGIRGPPYRFFLGNVHQLVSMMLHASSHPIFPFSHNILPRVLSFYHHWHKLYGATFLVWFGPTVRLTVSDPDLIREIFTSKSEFYEKNEAPPLVKQLEGDGLLSLKGQKWAHHRKIISPTFHMENLKLLIPVMASSVVEMSEKWKGMSWSGEVEIEVSEWFQNLTEEVITRAAFGMSYEDGKAIFRLQAEQMELAADAFQKVFIPGYRFFPTRRNVNSWKLDREIKKSLVKVIEKRRKEDDSRGSGSEAKDLVGVMIRAACLDRKVTVEEMVEECKTFFFAGKHTTSNLLTWTTILLAMHPQWQVQAREEVLSVFASSRDFLPTKDHLLKLKTLNMIINESLRLYPPTIATIRRAKTNVELGGYKIPRGTELLIPILAVHHDQTIWGNDANEFNPGRFSEGVARAAKHPVAFIPFGLGVRTCIGQNLAILQTKLALAIILQRFTFRLSPHYKHAPTVLMLLYPQYGAPIIFQPISTPPDQRS</sequence>
<dbReference type="GO" id="GO:0016131">
    <property type="term" value="P:brassinosteroid metabolic process"/>
    <property type="evidence" value="ECO:0007669"/>
    <property type="project" value="TreeGrafter"/>
</dbReference>
<keyword evidence="6 13" id="KW-1133">Transmembrane helix</keyword>
<evidence type="ECO:0000256" key="4">
    <source>
        <dbReference type="ARBA" id="ARBA00022692"/>
    </source>
</evidence>
<name>A0A834SM58_9FABA</name>
<accession>A0A834SM58</accession>
<evidence type="ECO:0000256" key="6">
    <source>
        <dbReference type="ARBA" id="ARBA00022989"/>
    </source>
</evidence>
<evidence type="ECO:0000256" key="11">
    <source>
        <dbReference type="PIRSR" id="PIRSR602401-1"/>
    </source>
</evidence>
<keyword evidence="5 11" id="KW-0479">Metal-binding</keyword>
<keyword evidence="9 12" id="KW-0503">Monooxygenase</keyword>
<proteinExistence type="inferred from homology"/>
<dbReference type="OrthoDB" id="1470350at2759"/>
<dbReference type="SUPFAM" id="SSF48264">
    <property type="entry name" value="Cytochrome P450"/>
    <property type="match status" value="1"/>
</dbReference>
<dbReference type="GO" id="GO:0016705">
    <property type="term" value="F:oxidoreductase activity, acting on paired donors, with incorporation or reduction of molecular oxygen"/>
    <property type="evidence" value="ECO:0007669"/>
    <property type="project" value="InterPro"/>
</dbReference>
<dbReference type="GO" id="GO:0010268">
    <property type="term" value="P:brassinosteroid homeostasis"/>
    <property type="evidence" value="ECO:0007669"/>
    <property type="project" value="TreeGrafter"/>
</dbReference>
<dbReference type="FunFam" id="1.10.630.10:FF:000029">
    <property type="entry name" value="Cytochrome P450 734A1"/>
    <property type="match status" value="1"/>
</dbReference>
<gene>
    <name evidence="14" type="ORF">G2W53_038513</name>
</gene>
<dbReference type="Pfam" id="PF00067">
    <property type="entry name" value="p450"/>
    <property type="match status" value="1"/>
</dbReference>
<dbReference type="PANTHER" id="PTHR24282">
    <property type="entry name" value="CYTOCHROME P450 FAMILY MEMBER"/>
    <property type="match status" value="1"/>
</dbReference>
<comment type="similarity">
    <text evidence="2 12">Belongs to the cytochrome P450 family.</text>
</comment>
<evidence type="ECO:0000313" key="15">
    <source>
        <dbReference type="Proteomes" id="UP000634136"/>
    </source>
</evidence>
<dbReference type="PANTHER" id="PTHR24282:SF224">
    <property type="entry name" value="CYTOCHROME P450 734A1"/>
    <property type="match status" value="1"/>
</dbReference>
<evidence type="ECO:0000313" key="14">
    <source>
        <dbReference type="EMBL" id="KAF7806352.1"/>
    </source>
</evidence>
<comment type="cofactor">
    <cofactor evidence="11">
        <name>heme</name>
        <dbReference type="ChEBI" id="CHEBI:30413"/>
    </cofactor>
</comment>
<feature type="binding site" description="axial binding residue" evidence="11">
    <location>
        <position position="470"/>
    </location>
    <ligand>
        <name>heme</name>
        <dbReference type="ChEBI" id="CHEBI:30413"/>
    </ligand>
    <ligandPart>
        <name>Fe</name>
        <dbReference type="ChEBI" id="CHEBI:18248"/>
    </ligandPart>
</feature>
<evidence type="ECO:0000256" key="1">
    <source>
        <dbReference type="ARBA" id="ARBA00004167"/>
    </source>
</evidence>
<dbReference type="Proteomes" id="UP000634136">
    <property type="component" value="Unassembled WGS sequence"/>
</dbReference>